<evidence type="ECO:0000313" key="4">
    <source>
        <dbReference type="Proteomes" id="UP001224775"/>
    </source>
</evidence>
<dbReference type="PROSITE" id="PS50076">
    <property type="entry name" value="DNAJ_2"/>
    <property type="match status" value="1"/>
</dbReference>
<dbReference type="CDD" id="cd06257">
    <property type="entry name" value="DnaJ"/>
    <property type="match status" value="1"/>
</dbReference>
<dbReference type="PANTHER" id="PTHR43096">
    <property type="entry name" value="DNAJ HOMOLOG 1, MITOCHONDRIAL-RELATED"/>
    <property type="match status" value="1"/>
</dbReference>
<dbReference type="SUPFAM" id="SSF46565">
    <property type="entry name" value="Chaperone J-domain"/>
    <property type="match status" value="1"/>
</dbReference>
<dbReference type="FunFam" id="1.10.287.110:FF:000041">
    <property type="entry name" value="Chaperone protein DNAj, putative"/>
    <property type="match status" value="1"/>
</dbReference>
<dbReference type="EMBL" id="JATAAI010000012">
    <property type="protein sequence ID" value="KAK1741947.1"/>
    <property type="molecule type" value="Genomic_DNA"/>
</dbReference>
<dbReference type="AlphaFoldDB" id="A0AAD8Y9D6"/>
<dbReference type="SMART" id="SM00271">
    <property type="entry name" value="DnaJ"/>
    <property type="match status" value="1"/>
</dbReference>
<comment type="caution">
    <text evidence="3">The sequence shown here is derived from an EMBL/GenBank/DDBJ whole genome shotgun (WGS) entry which is preliminary data.</text>
</comment>
<keyword evidence="1" id="KW-0143">Chaperone</keyword>
<evidence type="ECO:0000313" key="3">
    <source>
        <dbReference type="EMBL" id="KAK1741947.1"/>
    </source>
</evidence>
<dbReference type="InterPro" id="IPR018253">
    <property type="entry name" value="DnaJ_domain_CS"/>
</dbReference>
<dbReference type="Proteomes" id="UP001224775">
    <property type="component" value="Unassembled WGS sequence"/>
</dbReference>
<protein>
    <submittedName>
        <fullName evidence="3">DnaJ C-terminal domain-containing protein</fullName>
    </submittedName>
</protein>
<evidence type="ECO:0000256" key="1">
    <source>
        <dbReference type="ARBA" id="ARBA00023186"/>
    </source>
</evidence>
<evidence type="ECO:0000259" key="2">
    <source>
        <dbReference type="PROSITE" id="PS50076"/>
    </source>
</evidence>
<dbReference type="PROSITE" id="PS00636">
    <property type="entry name" value="DNAJ_1"/>
    <property type="match status" value="1"/>
</dbReference>
<dbReference type="Pfam" id="PF00226">
    <property type="entry name" value="DnaJ"/>
    <property type="match status" value="1"/>
</dbReference>
<dbReference type="InterPro" id="IPR001623">
    <property type="entry name" value="DnaJ_domain"/>
</dbReference>
<dbReference type="GO" id="GO:0042026">
    <property type="term" value="P:protein refolding"/>
    <property type="evidence" value="ECO:0007669"/>
    <property type="project" value="TreeGrafter"/>
</dbReference>
<sequence>MFFGGMPGGMPGGMRGPREDVDTEKLYETLGVEKTATKKEIRKAYMKLSRTHHPDKGGDEHKFKEISAAYEILSDEDKRAQYDKYGLDGVGDDVGAAGGEDLFSMFFGGGGGPVEQGRARVLRSIILSKLAWKICTTERPSSWQ</sequence>
<feature type="domain" description="J" evidence="2">
    <location>
        <begin position="25"/>
        <end position="86"/>
    </location>
</feature>
<dbReference type="PRINTS" id="PR00625">
    <property type="entry name" value="JDOMAIN"/>
</dbReference>
<organism evidence="3 4">
    <name type="scientific">Skeletonema marinoi</name>
    <dbReference type="NCBI Taxonomy" id="267567"/>
    <lineage>
        <taxon>Eukaryota</taxon>
        <taxon>Sar</taxon>
        <taxon>Stramenopiles</taxon>
        <taxon>Ochrophyta</taxon>
        <taxon>Bacillariophyta</taxon>
        <taxon>Coscinodiscophyceae</taxon>
        <taxon>Thalassiosirophycidae</taxon>
        <taxon>Thalassiosirales</taxon>
        <taxon>Skeletonemataceae</taxon>
        <taxon>Skeletonema</taxon>
        <taxon>Skeletonema marinoi-dohrnii complex</taxon>
    </lineage>
</organism>
<gene>
    <name evidence="3" type="ORF">QTG54_007520</name>
</gene>
<dbReference type="PANTHER" id="PTHR43096:SF52">
    <property type="entry name" value="DNAJ HOMOLOG 1, MITOCHONDRIAL-RELATED"/>
    <property type="match status" value="1"/>
</dbReference>
<accession>A0AAD8Y9D6</accession>
<reference evidence="3" key="1">
    <citation type="submission" date="2023-06" db="EMBL/GenBank/DDBJ databases">
        <title>Survivors Of The Sea: Transcriptome response of Skeletonema marinoi to long-term dormancy.</title>
        <authorList>
            <person name="Pinder M.I.M."/>
            <person name="Kourtchenko O."/>
            <person name="Robertson E.K."/>
            <person name="Larsson T."/>
            <person name="Maumus F."/>
            <person name="Osuna-Cruz C.M."/>
            <person name="Vancaester E."/>
            <person name="Stenow R."/>
            <person name="Vandepoele K."/>
            <person name="Ploug H."/>
            <person name="Bruchert V."/>
            <person name="Godhe A."/>
            <person name="Topel M."/>
        </authorList>
    </citation>
    <scope>NUCLEOTIDE SEQUENCE</scope>
    <source>
        <strain evidence="3">R05AC</strain>
    </source>
</reference>
<name>A0AAD8Y9D6_9STRA</name>
<dbReference type="Gene3D" id="1.10.287.110">
    <property type="entry name" value="DnaJ domain"/>
    <property type="match status" value="1"/>
</dbReference>
<keyword evidence="4" id="KW-1185">Reference proteome</keyword>
<dbReference type="GO" id="GO:0005737">
    <property type="term" value="C:cytoplasm"/>
    <property type="evidence" value="ECO:0007669"/>
    <property type="project" value="TreeGrafter"/>
</dbReference>
<dbReference type="InterPro" id="IPR036869">
    <property type="entry name" value="J_dom_sf"/>
</dbReference>
<proteinExistence type="predicted"/>
<dbReference type="GO" id="GO:0051082">
    <property type="term" value="F:unfolded protein binding"/>
    <property type="evidence" value="ECO:0007669"/>
    <property type="project" value="TreeGrafter"/>
</dbReference>